<dbReference type="SUPFAM" id="SSF49303">
    <property type="entry name" value="beta-Galactosidase/glucuronidase domain"/>
    <property type="match status" value="1"/>
</dbReference>
<evidence type="ECO:0000259" key="9">
    <source>
        <dbReference type="Pfam" id="PF18565"/>
    </source>
</evidence>
<accession>A0ABW2Z1N7</accession>
<comment type="similarity">
    <text evidence="1">Belongs to the glycosyl hydrolase 2 family.</text>
</comment>
<gene>
    <name evidence="10" type="ORF">ACFQZS_15965</name>
</gene>
<dbReference type="InterPro" id="IPR032311">
    <property type="entry name" value="DUF4982"/>
</dbReference>
<dbReference type="PANTHER" id="PTHR42732:SF1">
    <property type="entry name" value="BETA-MANNOSIDASE"/>
    <property type="match status" value="1"/>
</dbReference>
<dbReference type="InterPro" id="IPR036156">
    <property type="entry name" value="Beta-gal/glucu_dom_sf"/>
</dbReference>
<keyword evidence="2 10" id="KW-0378">Hydrolase</keyword>
<dbReference type="InterPro" id="IPR040605">
    <property type="entry name" value="Glyco_hydro2_dom5"/>
</dbReference>
<keyword evidence="3" id="KW-0326">Glycosidase</keyword>
<keyword evidence="4" id="KW-0732">Signal</keyword>
<dbReference type="PANTHER" id="PTHR42732">
    <property type="entry name" value="BETA-GALACTOSIDASE"/>
    <property type="match status" value="1"/>
</dbReference>
<dbReference type="InterPro" id="IPR013783">
    <property type="entry name" value="Ig-like_fold"/>
</dbReference>
<reference evidence="11" key="1">
    <citation type="journal article" date="2019" name="Int. J. Syst. Evol. Microbiol.">
        <title>The Global Catalogue of Microorganisms (GCM) 10K type strain sequencing project: providing services to taxonomists for standard genome sequencing and annotation.</title>
        <authorList>
            <consortium name="The Broad Institute Genomics Platform"/>
            <consortium name="The Broad Institute Genome Sequencing Center for Infectious Disease"/>
            <person name="Wu L."/>
            <person name="Ma J."/>
        </authorList>
    </citation>
    <scope>NUCLEOTIDE SEQUENCE [LARGE SCALE GENOMIC DNA]</scope>
    <source>
        <strain evidence="11">CCUG 63418</strain>
    </source>
</reference>
<dbReference type="Pfam" id="PF02837">
    <property type="entry name" value="Glyco_hydro_2_N"/>
    <property type="match status" value="1"/>
</dbReference>
<dbReference type="SUPFAM" id="SSF49785">
    <property type="entry name" value="Galactose-binding domain-like"/>
    <property type="match status" value="1"/>
</dbReference>
<evidence type="ECO:0000259" key="6">
    <source>
        <dbReference type="Pfam" id="PF02836"/>
    </source>
</evidence>
<dbReference type="InterPro" id="IPR008964">
    <property type="entry name" value="Invasin/intimin_cell_adhesion"/>
</dbReference>
<name>A0ABW2Z1N7_9SPHI</name>
<dbReference type="GO" id="GO:0016787">
    <property type="term" value="F:hydrolase activity"/>
    <property type="evidence" value="ECO:0007669"/>
    <property type="project" value="UniProtKB-KW"/>
</dbReference>
<feature type="domain" description="Glycosyl hydrolases family 2 sugar binding" evidence="7">
    <location>
        <begin position="92"/>
        <end position="191"/>
    </location>
</feature>
<dbReference type="InterPro" id="IPR023232">
    <property type="entry name" value="Glyco_hydro_2_AS"/>
</dbReference>
<feature type="domain" description="Glycoside hydrolase family 2" evidence="9">
    <location>
        <begin position="701"/>
        <end position="804"/>
    </location>
</feature>
<protein>
    <submittedName>
        <fullName evidence="10">Glycoside hydrolase family 2 TIM barrel-domain containing protein</fullName>
    </submittedName>
</protein>
<dbReference type="Pfam" id="PF00703">
    <property type="entry name" value="Glyco_hydro_2"/>
    <property type="match status" value="1"/>
</dbReference>
<dbReference type="InterPro" id="IPR006101">
    <property type="entry name" value="Glyco_hydro_2"/>
</dbReference>
<organism evidence="10 11">
    <name type="scientific">Mucilaginibacter calamicampi</name>
    <dbReference type="NCBI Taxonomy" id="1302352"/>
    <lineage>
        <taxon>Bacteria</taxon>
        <taxon>Pseudomonadati</taxon>
        <taxon>Bacteroidota</taxon>
        <taxon>Sphingobacteriia</taxon>
        <taxon>Sphingobacteriales</taxon>
        <taxon>Sphingobacteriaceae</taxon>
        <taxon>Mucilaginibacter</taxon>
    </lineage>
</organism>
<dbReference type="Proteomes" id="UP001596958">
    <property type="component" value="Unassembled WGS sequence"/>
</dbReference>
<feature type="domain" description="Glycoside hydrolase family 2 catalytic" evidence="6">
    <location>
        <begin position="310"/>
        <end position="537"/>
    </location>
</feature>
<evidence type="ECO:0000259" key="8">
    <source>
        <dbReference type="Pfam" id="PF16355"/>
    </source>
</evidence>
<feature type="domain" description="DUF4982" evidence="8">
    <location>
        <begin position="629"/>
        <end position="687"/>
    </location>
</feature>
<dbReference type="InterPro" id="IPR017853">
    <property type="entry name" value="GH"/>
</dbReference>
<dbReference type="Gene3D" id="3.20.20.80">
    <property type="entry name" value="Glycosidases"/>
    <property type="match status" value="1"/>
</dbReference>
<feature type="signal peptide" evidence="4">
    <location>
        <begin position="1"/>
        <end position="22"/>
    </location>
</feature>
<dbReference type="InterPro" id="IPR008979">
    <property type="entry name" value="Galactose-bd-like_sf"/>
</dbReference>
<dbReference type="Pfam" id="PF16355">
    <property type="entry name" value="DUF4982"/>
    <property type="match status" value="1"/>
</dbReference>
<dbReference type="InterPro" id="IPR006104">
    <property type="entry name" value="Glyco_hydro_2_N"/>
</dbReference>
<comment type="caution">
    <text evidence="10">The sequence shown here is derived from an EMBL/GenBank/DDBJ whole genome shotgun (WGS) entry which is preliminary data.</text>
</comment>
<evidence type="ECO:0000256" key="4">
    <source>
        <dbReference type="SAM" id="SignalP"/>
    </source>
</evidence>
<evidence type="ECO:0000256" key="3">
    <source>
        <dbReference type="ARBA" id="ARBA00023295"/>
    </source>
</evidence>
<dbReference type="Pfam" id="PF02836">
    <property type="entry name" value="Glyco_hydro_2_C"/>
    <property type="match status" value="1"/>
</dbReference>
<dbReference type="InterPro" id="IPR051913">
    <property type="entry name" value="GH2_Domain-Containing"/>
</dbReference>
<dbReference type="Gene3D" id="2.60.40.10">
    <property type="entry name" value="Immunoglobulins"/>
    <property type="match status" value="3"/>
</dbReference>
<evidence type="ECO:0000313" key="10">
    <source>
        <dbReference type="EMBL" id="MFD0751647.1"/>
    </source>
</evidence>
<feature type="chain" id="PRO_5047265660" evidence="4">
    <location>
        <begin position="23"/>
        <end position="809"/>
    </location>
</feature>
<sequence length="809" mass="90658">MKPNVILLITLCFVFINLSTNAQNARNESLFDANWKFYRGDVNGAEANAFNDATWRNIDLPHDWSIENLPDQKPGEIVGPFSKQSPGNTATGYVMGGTAWYRKTFTLKAGEPYTQTIINFDGVYMNCEVYVNGKLLAKQPYGYTPFDVDISAALKPAGQPNLIAVKVPNEGRNSRWYSGSGIYRHVYLIRKQPVHLAQNGVWVNTESLSANQAKVKVSAIVESAAKTSALQLLIKLIGPDGKVAQTATVPVTAGKQTDQLIIVNKPKAWSVEKPDLYTASVEVIRNGKTLDKSTTAFGIRTIHFDAATGFTLNGKRVLLKGGCLHHDNGFLGSTTIDRAEERRVELMRANGFNAIRTSHNPPSKQFLDACDRNGILVIDEAFDMWERPKNPQDYHLYFKEWWKKDLKALIHRDRNHPSVIFWSIGNEINERVDSLGLAIEKELVAEVKRLDNTRPVTEAICSFWDHPGYKWESTIPAFAMLDVGGYNYMWKEYEADHQKFPQRVMMGTESYPKEAYDYWNLVEKNPYIIGDFVWTAMDYFGETGLGNSRLNDETVRGILRPFPWFNGFCGDIDITGTKKTQMLYRDVIWRNSQLEMAVHAPVPEGKREIVSQWGWPDEWQSWNWAGNEGKTMDVRVFTRYPLVRLELNGKVIAEQKAGDDTKLIATFKVPYQPGTLKAIGIKDGKEMESRLLTTTRTPARIKLIADRKSIKANRNDLSYVKIVITDAQGNIIPDATIPVKLTISGDGEIAGSGSASPNDMESVNSPICKTYRGQALAILRPLANNKKGSIKLKVDAAGLSSGEVVVELK</sequence>
<proteinExistence type="inferred from homology"/>
<dbReference type="EMBL" id="JBHTHU010000021">
    <property type="protein sequence ID" value="MFD0751647.1"/>
    <property type="molecule type" value="Genomic_DNA"/>
</dbReference>
<dbReference type="SUPFAM" id="SSF49373">
    <property type="entry name" value="Invasin/intimin cell-adhesion fragments"/>
    <property type="match status" value="1"/>
</dbReference>
<dbReference type="Gene3D" id="2.60.120.260">
    <property type="entry name" value="Galactose-binding domain-like"/>
    <property type="match status" value="1"/>
</dbReference>
<evidence type="ECO:0000256" key="1">
    <source>
        <dbReference type="ARBA" id="ARBA00007401"/>
    </source>
</evidence>
<dbReference type="Pfam" id="PF18565">
    <property type="entry name" value="Glyco_hydro2_C5"/>
    <property type="match status" value="1"/>
</dbReference>
<dbReference type="PRINTS" id="PR00132">
    <property type="entry name" value="GLHYDRLASE2"/>
</dbReference>
<dbReference type="InterPro" id="IPR006103">
    <property type="entry name" value="Glyco_hydro_2_cat"/>
</dbReference>
<evidence type="ECO:0000256" key="2">
    <source>
        <dbReference type="ARBA" id="ARBA00022801"/>
    </source>
</evidence>
<evidence type="ECO:0000259" key="5">
    <source>
        <dbReference type="Pfam" id="PF00703"/>
    </source>
</evidence>
<dbReference type="PROSITE" id="PS00608">
    <property type="entry name" value="GLYCOSYL_HYDROL_F2_2"/>
    <property type="match status" value="1"/>
</dbReference>
<keyword evidence="11" id="KW-1185">Reference proteome</keyword>
<evidence type="ECO:0000313" key="11">
    <source>
        <dbReference type="Proteomes" id="UP001596958"/>
    </source>
</evidence>
<feature type="domain" description="Glycoside hydrolase family 2 immunoglobulin-like beta-sandwich" evidence="5">
    <location>
        <begin position="200"/>
        <end position="300"/>
    </location>
</feature>
<dbReference type="SUPFAM" id="SSF51445">
    <property type="entry name" value="(Trans)glycosidases"/>
    <property type="match status" value="1"/>
</dbReference>
<dbReference type="InterPro" id="IPR006102">
    <property type="entry name" value="Ig-like_GH2"/>
</dbReference>
<dbReference type="RefSeq" id="WP_377101937.1">
    <property type="nucleotide sequence ID" value="NZ_JBHTHU010000021.1"/>
</dbReference>
<evidence type="ECO:0000259" key="7">
    <source>
        <dbReference type="Pfam" id="PF02837"/>
    </source>
</evidence>